<gene>
    <name evidence="10" type="primary">manC1</name>
    <name evidence="10" type="ORF">Pmgp_02456</name>
</gene>
<keyword evidence="11" id="KW-1185">Reference proteome</keyword>
<name>A0A4Y7RMY2_9FIRM</name>
<keyword evidence="3 10" id="KW-0808">Transferase</keyword>
<evidence type="ECO:0000256" key="3">
    <source>
        <dbReference type="ARBA" id="ARBA00022679"/>
    </source>
</evidence>
<evidence type="ECO:0000313" key="11">
    <source>
        <dbReference type="Proteomes" id="UP000297597"/>
    </source>
</evidence>
<evidence type="ECO:0000313" key="10">
    <source>
        <dbReference type="EMBL" id="TEB10354.1"/>
    </source>
</evidence>
<dbReference type="RefSeq" id="WP_134214280.1">
    <property type="nucleotide sequence ID" value="NZ_QFFZ01000028.1"/>
</dbReference>
<dbReference type="InterPro" id="IPR005835">
    <property type="entry name" value="NTP_transferase_dom"/>
</dbReference>
<dbReference type="EC" id="2.7.7.13" evidence="2"/>
<dbReference type="Pfam" id="PF00483">
    <property type="entry name" value="NTP_transferase"/>
    <property type="match status" value="1"/>
</dbReference>
<dbReference type="InterPro" id="IPR049577">
    <property type="entry name" value="GMPP_N"/>
</dbReference>
<evidence type="ECO:0000256" key="6">
    <source>
        <dbReference type="ARBA" id="ARBA00023134"/>
    </source>
</evidence>
<dbReference type="InterPro" id="IPR029044">
    <property type="entry name" value="Nucleotide-diphossugar_trans"/>
</dbReference>
<proteinExistence type="inferred from homology"/>
<dbReference type="CDD" id="cd02509">
    <property type="entry name" value="GDP-M1P_Guanylyltransferase"/>
    <property type="match status" value="1"/>
</dbReference>
<sequence>MIENKLCAVIMAGGTGERFWPKSRAARPKQLLCFTGKDSLLRGTINRLQKWIPVENILVVTTEKLAATIELHLPELPRQNMIVEPVGRNTAPCLLLAALHVENKGDPVMVIVPSDHVIQQNDRFVSIMKAASSVAAASDVLVTIGINPTSPETGYGYIMAGQLLTTEGGARIYSVIRFVEKPDRLTAEKYLAEGNYYWNSGMFVWRPSILLSSVQEYLPGITKKLPQMRRAVADNNQELMNACYHDMPNISIDYGVMEKAKNVLVIPGDFGWDDIGSWAAMERIAPADADGNVLVGGECLNINSENCIIEAQSKLVATVGVKNMVIVESEDVILICPKERVQDIKSVVNQLRLTGKEKYI</sequence>
<comment type="catalytic activity">
    <reaction evidence="7">
        <text>alpha-D-mannose 1-phosphate + GTP + H(+) = GDP-alpha-D-mannose + diphosphate</text>
        <dbReference type="Rhea" id="RHEA:15229"/>
        <dbReference type="ChEBI" id="CHEBI:15378"/>
        <dbReference type="ChEBI" id="CHEBI:33019"/>
        <dbReference type="ChEBI" id="CHEBI:37565"/>
        <dbReference type="ChEBI" id="CHEBI:57527"/>
        <dbReference type="ChEBI" id="CHEBI:58409"/>
        <dbReference type="EC" id="2.7.7.13"/>
    </reaction>
</comment>
<evidence type="ECO:0000256" key="7">
    <source>
        <dbReference type="ARBA" id="ARBA00047343"/>
    </source>
</evidence>
<reference evidence="10 11" key="1">
    <citation type="journal article" date="2018" name="Environ. Microbiol.">
        <title>Novel energy conservation strategies and behaviour of Pelotomaculum schinkii driving syntrophic propionate catabolism.</title>
        <authorList>
            <person name="Hidalgo-Ahumada C.A.P."/>
            <person name="Nobu M.K."/>
            <person name="Narihiro T."/>
            <person name="Tamaki H."/>
            <person name="Liu W.T."/>
            <person name="Kamagata Y."/>
            <person name="Stams A.J.M."/>
            <person name="Imachi H."/>
            <person name="Sousa D.Z."/>
        </authorList>
    </citation>
    <scope>NUCLEOTIDE SEQUENCE [LARGE SCALE GENOMIC DNA]</scope>
    <source>
        <strain evidence="10 11">MGP</strain>
    </source>
</reference>
<evidence type="ECO:0000259" key="8">
    <source>
        <dbReference type="Pfam" id="PF00483"/>
    </source>
</evidence>
<organism evidence="10 11">
    <name type="scientific">Pelotomaculum propionicicum</name>
    <dbReference type="NCBI Taxonomy" id="258475"/>
    <lineage>
        <taxon>Bacteria</taxon>
        <taxon>Bacillati</taxon>
        <taxon>Bacillota</taxon>
        <taxon>Clostridia</taxon>
        <taxon>Eubacteriales</taxon>
        <taxon>Desulfotomaculaceae</taxon>
        <taxon>Pelotomaculum</taxon>
    </lineage>
</organism>
<evidence type="ECO:0000256" key="1">
    <source>
        <dbReference type="ARBA" id="ARBA00006115"/>
    </source>
</evidence>
<dbReference type="GO" id="GO:0009298">
    <property type="term" value="P:GDP-mannose biosynthetic process"/>
    <property type="evidence" value="ECO:0007669"/>
    <property type="project" value="TreeGrafter"/>
</dbReference>
<keyword evidence="4 10" id="KW-0548">Nucleotidyltransferase</keyword>
<keyword evidence="5" id="KW-0547">Nucleotide-binding</keyword>
<evidence type="ECO:0000259" key="9">
    <source>
        <dbReference type="Pfam" id="PF22640"/>
    </source>
</evidence>
<dbReference type="Gene3D" id="3.90.550.10">
    <property type="entry name" value="Spore Coat Polysaccharide Biosynthesis Protein SpsA, Chain A"/>
    <property type="match status" value="1"/>
</dbReference>
<dbReference type="PANTHER" id="PTHR46390">
    <property type="entry name" value="MANNOSE-1-PHOSPHATE GUANYLYLTRANSFERASE"/>
    <property type="match status" value="1"/>
</dbReference>
<dbReference type="SUPFAM" id="SSF53448">
    <property type="entry name" value="Nucleotide-diphospho-sugar transferases"/>
    <property type="match status" value="1"/>
</dbReference>
<dbReference type="InterPro" id="IPR051161">
    <property type="entry name" value="Mannose-6P_isomerase_type2"/>
</dbReference>
<dbReference type="GO" id="GO:0005525">
    <property type="term" value="F:GTP binding"/>
    <property type="evidence" value="ECO:0007669"/>
    <property type="project" value="UniProtKB-KW"/>
</dbReference>
<comment type="caution">
    <text evidence="10">The sequence shown here is derived from an EMBL/GenBank/DDBJ whole genome shotgun (WGS) entry which is preliminary data.</text>
</comment>
<feature type="domain" description="MannoseP isomerase/GMP-like beta-helix" evidence="9">
    <location>
        <begin position="297"/>
        <end position="351"/>
    </location>
</feature>
<dbReference type="Pfam" id="PF22640">
    <property type="entry name" value="ManC_GMP_beta-helix"/>
    <property type="match status" value="1"/>
</dbReference>
<evidence type="ECO:0000256" key="4">
    <source>
        <dbReference type="ARBA" id="ARBA00022695"/>
    </source>
</evidence>
<dbReference type="AlphaFoldDB" id="A0A4Y7RMY2"/>
<keyword evidence="6" id="KW-0342">GTP-binding</keyword>
<evidence type="ECO:0000256" key="2">
    <source>
        <dbReference type="ARBA" id="ARBA00012387"/>
    </source>
</evidence>
<comment type="similarity">
    <text evidence="1">Belongs to the mannose-6-phosphate isomerase type 2 family.</text>
</comment>
<dbReference type="FunFam" id="3.90.550.10:FF:000046">
    <property type="entry name" value="Mannose-1-phosphate guanylyltransferase (GDP)"/>
    <property type="match status" value="1"/>
</dbReference>
<protein>
    <recommendedName>
        <fullName evidence="2">mannose-1-phosphate guanylyltransferase</fullName>
        <ecNumber evidence="2">2.7.7.13</ecNumber>
    </recommendedName>
</protein>
<dbReference type="Proteomes" id="UP000297597">
    <property type="component" value="Unassembled WGS sequence"/>
</dbReference>
<dbReference type="SUPFAM" id="SSF159283">
    <property type="entry name" value="Guanosine diphospho-D-mannose pyrophosphorylase/mannose-6-phosphate isomerase linker domain"/>
    <property type="match status" value="1"/>
</dbReference>
<accession>A0A4Y7RMY2</accession>
<dbReference type="InterPro" id="IPR054566">
    <property type="entry name" value="ManC/GMP-like_b-helix"/>
</dbReference>
<dbReference type="PANTHER" id="PTHR46390:SF1">
    <property type="entry name" value="MANNOSE-1-PHOSPHATE GUANYLYLTRANSFERASE"/>
    <property type="match status" value="1"/>
</dbReference>
<dbReference type="OrthoDB" id="9806359at2"/>
<feature type="domain" description="Nucleotidyl transferase" evidence="8">
    <location>
        <begin position="8"/>
        <end position="288"/>
    </location>
</feature>
<dbReference type="EMBL" id="QFFZ01000028">
    <property type="protein sequence ID" value="TEB10354.1"/>
    <property type="molecule type" value="Genomic_DNA"/>
</dbReference>
<dbReference type="GO" id="GO:0004475">
    <property type="term" value="F:mannose-1-phosphate guanylyltransferase (GTP) activity"/>
    <property type="evidence" value="ECO:0007669"/>
    <property type="project" value="UniProtKB-EC"/>
</dbReference>
<evidence type="ECO:0000256" key="5">
    <source>
        <dbReference type="ARBA" id="ARBA00022741"/>
    </source>
</evidence>